<dbReference type="AlphaFoldDB" id="A0A4Q8LEU0"/>
<dbReference type="Gene3D" id="3.40.630.30">
    <property type="match status" value="1"/>
</dbReference>
<dbReference type="Proteomes" id="UP000291286">
    <property type="component" value="Unassembled WGS sequence"/>
</dbReference>
<dbReference type="PANTHER" id="PTHR43792">
    <property type="entry name" value="GNAT FAMILY, PUTATIVE (AFU_ORTHOLOGUE AFUA_3G00765)-RELATED-RELATED"/>
    <property type="match status" value="1"/>
</dbReference>
<evidence type="ECO:0000259" key="2">
    <source>
        <dbReference type="PROSITE" id="PS51186"/>
    </source>
</evidence>
<sequence>MGAPARGHPAPSDRLALGEGPFGRRRQRARGRAGAQRGHRRARRRGGVSASSPEQASALRSARVTLHLPTDSERDAALMLAVLNDADFIAQVRDAGVRDLATAREAVRRGPLAYRAANGLGLCRVVETASGRDIGQAGLVTREYLPAPDLGYALLPEARGKGYATEAARAVLDHARDVLRLPRVLALVNPTNTASLTVMDRLGFVFETMAQLPGLDHPLRQFSITLHEDR</sequence>
<organism evidence="3 4">
    <name type="scientific">Pseudoxanthomonas winnipegensis</name>
    <dbReference type="NCBI Taxonomy" id="2480810"/>
    <lineage>
        <taxon>Bacteria</taxon>
        <taxon>Pseudomonadati</taxon>
        <taxon>Pseudomonadota</taxon>
        <taxon>Gammaproteobacteria</taxon>
        <taxon>Lysobacterales</taxon>
        <taxon>Lysobacteraceae</taxon>
        <taxon>Pseudoxanthomonas</taxon>
    </lineage>
</organism>
<evidence type="ECO:0000313" key="3">
    <source>
        <dbReference type="EMBL" id="TAA27361.1"/>
    </source>
</evidence>
<dbReference type="InterPro" id="IPR016181">
    <property type="entry name" value="Acyl_CoA_acyltransferase"/>
</dbReference>
<feature type="compositionally biased region" description="Basic residues" evidence="1">
    <location>
        <begin position="23"/>
        <end position="46"/>
    </location>
</feature>
<dbReference type="Pfam" id="PF13302">
    <property type="entry name" value="Acetyltransf_3"/>
    <property type="match status" value="1"/>
</dbReference>
<name>A0A4Q8LEU0_9GAMM</name>
<dbReference type="EMBL" id="SHMB01000006">
    <property type="protein sequence ID" value="TAA27361.1"/>
    <property type="molecule type" value="Genomic_DNA"/>
</dbReference>
<evidence type="ECO:0000313" key="4">
    <source>
        <dbReference type="Proteomes" id="UP000291286"/>
    </source>
</evidence>
<dbReference type="InterPro" id="IPR000182">
    <property type="entry name" value="GNAT_dom"/>
</dbReference>
<dbReference type="GO" id="GO:0016747">
    <property type="term" value="F:acyltransferase activity, transferring groups other than amino-acyl groups"/>
    <property type="evidence" value="ECO:0007669"/>
    <property type="project" value="InterPro"/>
</dbReference>
<keyword evidence="3" id="KW-0808">Transferase</keyword>
<feature type="domain" description="N-acetyltransferase" evidence="2">
    <location>
        <begin position="76"/>
        <end position="225"/>
    </location>
</feature>
<dbReference type="SUPFAM" id="SSF55729">
    <property type="entry name" value="Acyl-CoA N-acyltransferases (Nat)"/>
    <property type="match status" value="1"/>
</dbReference>
<proteinExistence type="predicted"/>
<dbReference type="InterPro" id="IPR051531">
    <property type="entry name" value="N-acetyltransferase"/>
</dbReference>
<reference evidence="3 4" key="1">
    <citation type="submission" date="2019-02" db="EMBL/GenBank/DDBJ databases">
        <title>WGS of Pseudoxanthomonas species novum from clinical isolates.</title>
        <authorList>
            <person name="Bernier A.-M."/>
            <person name="Bernard K."/>
            <person name="Vachon A."/>
        </authorList>
    </citation>
    <scope>NUCLEOTIDE SEQUENCE [LARGE SCALE GENOMIC DNA]</scope>
    <source>
        <strain evidence="3 4">NML171202</strain>
    </source>
</reference>
<evidence type="ECO:0000256" key="1">
    <source>
        <dbReference type="SAM" id="MobiDB-lite"/>
    </source>
</evidence>
<feature type="region of interest" description="Disordered" evidence="1">
    <location>
        <begin position="1"/>
        <end position="58"/>
    </location>
</feature>
<accession>A0A4Q8LEU0</accession>
<comment type="caution">
    <text evidence="3">The sequence shown here is derived from an EMBL/GenBank/DDBJ whole genome shotgun (WGS) entry which is preliminary data.</text>
</comment>
<gene>
    <name evidence="3" type="ORF">EA661_14635</name>
</gene>
<protein>
    <submittedName>
        <fullName evidence="3">N-acetyltransferase</fullName>
    </submittedName>
</protein>
<dbReference type="PANTHER" id="PTHR43792:SF1">
    <property type="entry name" value="N-ACETYLTRANSFERASE DOMAIN-CONTAINING PROTEIN"/>
    <property type="match status" value="1"/>
</dbReference>
<dbReference type="PROSITE" id="PS51186">
    <property type="entry name" value="GNAT"/>
    <property type="match status" value="1"/>
</dbReference>